<dbReference type="GO" id="GO:0009062">
    <property type="term" value="P:fatty acid catabolic process"/>
    <property type="evidence" value="ECO:0007669"/>
    <property type="project" value="TreeGrafter"/>
</dbReference>
<feature type="domain" description="HotDog ACOT-type" evidence="4">
    <location>
        <begin position="14"/>
        <end position="127"/>
    </location>
</feature>
<dbReference type="Gene3D" id="3.10.129.10">
    <property type="entry name" value="Hotdog Thioesterase"/>
    <property type="match status" value="1"/>
</dbReference>
<evidence type="ECO:0000259" key="4">
    <source>
        <dbReference type="PROSITE" id="PS51770"/>
    </source>
</evidence>
<proteinExistence type="inferred from homology"/>
<evidence type="ECO:0000256" key="1">
    <source>
        <dbReference type="ARBA" id="ARBA00010458"/>
    </source>
</evidence>
<dbReference type="Proteomes" id="UP000005309">
    <property type="component" value="Unassembled WGS sequence"/>
</dbReference>
<protein>
    <submittedName>
        <fullName evidence="5">Thioesterase family protein</fullName>
    </submittedName>
</protein>
<dbReference type="GO" id="GO:0006637">
    <property type="term" value="P:acyl-CoA metabolic process"/>
    <property type="evidence" value="ECO:0007669"/>
    <property type="project" value="TreeGrafter"/>
</dbReference>
<dbReference type="STRING" id="638302.HMPREF0908_0325"/>
<evidence type="ECO:0000313" key="5">
    <source>
        <dbReference type="EMBL" id="EEQ49467.1"/>
    </source>
</evidence>
<dbReference type="GO" id="GO:0052816">
    <property type="term" value="F:long-chain fatty acyl-CoA hydrolase activity"/>
    <property type="evidence" value="ECO:0007669"/>
    <property type="project" value="TreeGrafter"/>
</dbReference>
<dbReference type="InterPro" id="IPR006683">
    <property type="entry name" value="Thioestr_dom"/>
</dbReference>
<evidence type="ECO:0000313" key="6">
    <source>
        <dbReference type="Proteomes" id="UP000005309"/>
    </source>
</evidence>
<keyword evidence="6" id="KW-1185">Reference proteome</keyword>
<evidence type="ECO:0000256" key="2">
    <source>
        <dbReference type="ARBA" id="ARBA00022801"/>
    </source>
</evidence>
<dbReference type="InterPro" id="IPR033120">
    <property type="entry name" value="HOTDOG_ACOT"/>
</dbReference>
<dbReference type="PROSITE" id="PS51770">
    <property type="entry name" value="HOTDOG_ACOT"/>
    <property type="match status" value="1"/>
</dbReference>
<comment type="similarity">
    <text evidence="1">Belongs to the acyl coenzyme A hydrolase family.</text>
</comment>
<dbReference type="PANTHER" id="PTHR11049">
    <property type="entry name" value="ACYL COENZYME A THIOESTER HYDROLASE"/>
    <property type="match status" value="1"/>
</dbReference>
<accession>C4V1D1</accession>
<gene>
    <name evidence="5" type="ORF">HMPREF0908_0325</name>
</gene>
<dbReference type="CDD" id="cd03442">
    <property type="entry name" value="BFIT_BACH"/>
    <property type="match status" value="1"/>
</dbReference>
<organism evidence="5 6">
    <name type="scientific">Selenomonas flueggei ATCC 43531</name>
    <dbReference type="NCBI Taxonomy" id="638302"/>
    <lineage>
        <taxon>Bacteria</taxon>
        <taxon>Bacillati</taxon>
        <taxon>Bacillota</taxon>
        <taxon>Negativicutes</taxon>
        <taxon>Selenomonadales</taxon>
        <taxon>Selenomonadaceae</taxon>
        <taxon>Selenomonas</taxon>
    </lineage>
</organism>
<reference evidence="5 6" key="1">
    <citation type="submission" date="2009-04" db="EMBL/GenBank/DDBJ databases">
        <authorList>
            <person name="Qin X."/>
            <person name="Bachman B."/>
            <person name="Battles P."/>
            <person name="Bell A."/>
            <person name="Bess C."/>
            <person name="Bickham C."/>
            <person name="Chaboub L."/>
            <person name="Chen D."/>
            <person name="Coyle M."/>
            <person name="Deiros D.R."/>
            <person name="Dinh H."/>
            <person name="Forbes L."/>
            <person name="Fowler G."/>
            <person name="Francisco L."/>
            <person name="Fu Q."/>
            <person name="Gubbala S."/>
            <person name="Hale W."/>
            <person name="Han Y."/>
            <person name="Hemphill L."/>
            <person name="Highlander S.K."/>
            <person name="Hirani K."/>
            <person name="Hogues M."/>
            <person name="Jackson L."/>
            <person name="Jakkamsetti A."/>
            <person name="Javaid M."/>
            <person name="Jiang H."/>
            <person name="Korchina V."/>
            <person name="Kovar C."/>
            <person name="Lara F."/>
            <person name="Lee S."/>
            <person name="Mata R."/>
            <person name="Mathew T."/>
            <person name="Moen C."/>
            <person name="Morales K."/>
            <person name="Munidasa M."/>
            <person name="Nazareth L."/>
            <person name="Ngo R."/>
            <person name="Nguyen L."/>
            <person name="Okwuonu G."/>
            <person name="Ongeri F."/>
            <person name="Patil S."/>
            <person name="Petrosino J."/>
            <person name="Pham C."/>
            <person name="Pham P."/>
            <person name="Pu L.-L."/>
            <person name="Puazo M."/>
            <person name="Raj R."/>
            <person name="Reid J."/>
            <person name="Rouhana J."/>
            <person name="Saada N."/>
            <person name="Shang Y."/>
            <person name="Simmons D."/>
            <person name="Thornton R."/>
            <person name="Warren J."/>
            <person name="Weissenberger G."/>
            <person name="Zhang J."/>
            <person name="Zhang L."/>
            <person name="Zhou C."/>
            <person name="Zhu D."/>
            <person name="Muzny D."/>
            <person name="Worley K."/>
            <person name="Gibbs R."/>
        </authorList>
    </citation>
    <scope>NUCLEOTIDE SEQUENCE [LARGE SCALE GENOMIC DNA]</scope>
    <source>
        <strain evidence="5 6">ATCC 43531</strain>
    </source>
</reference>
<dbReference type="eggNOG" id="COG1607">
    <property type="taxonomic scope" value="Bacteria"/>
</dbReference>
<dbReference type="AlphaFoldDB" id="C4V1D1"/>
<keyword evidence="2 3" id="KW-0378">Hydrolase</keyword>
<dbReference type="HOGENOM" id="CLU_050164_3_2_9"/>
<comment type="caution">
    <text evidence="5">The sequence shown here is derived from an EMBL/GenBank/DDBJ whole genome shotgun (WGS) entry which is preliminary data.</text>
</comment>
<evidence type="ECO:0000256" key="3">
    <source>
        <dbReference type="PROSITE-ProRule" id="PRU01106"/>
    </source>
</evidence>
<sequence>MEGMEQNMSECKMKDSRIVISEVMMPSQANPNGNVHGGEIMKLMDSAAYAAARRYARSNVVTARVDELEFHLPIRIGDLVVVTADIVYVGHSSMEISVNVIVEDLDEGSDPQLGLSAYFTMVALDRNARPKTVPPLELKTEEARAAFEEGKRRYEAHKARKRGVTIPTGGCVCDAIAQQAKAANTAHTAKEAKK</sequence>
<dbReference type="Pfam" id="PF03061">
    <property type="entry name" value="4HBT"/>
    <property type="match status" value="1"/>
</dbReference>
<name>C4V1D1_9FIRM</name>
<dbReference type="SUPFAM" id="SSF54637">
    <property type="entry name" value="Thioesterase/thiol ester dehydrase-isomerase"/>
    <property type="match status" value="1"/>
</dbReference>
<dbReference type="GO" id="GO:0005829">
    <property type="term" value="C:cytosol"/>
    <property type="evidence" value="ECO:0007669"/>
    <property type="project" value="TreeGrafter"/>
</dbReference>
<dbReference type="EMBL" id="ACLA01000004">
    <property type="protein sequence ID" value="EEQ49467.1"/>
    <property type="molecule type" value="Genomic_DNA"/>
</dbReference>
<dbReference type="InterPro" id="IPR029069">
    <property type="entry name" value="HotDog_dom_sf"/>
</dbReference>
<dbReference type="InterPro" id="IPR040170">
    <property type="entry name" value="Cytosol_ACT"/>
</dbReference>
<dbReference type="PANTHER" id="PTHR11049:SF24">
    <property type="entry name" value="CYTOSOLIC ACYL COENZYME A THIOESTER HYDROLASE"/>
    <property type="match status" value="1"/>
</dbReference>